<reference evidence="2 3" key="1">
    <citation type="submission" date="2024-07" db="EMBL/GenBank/DDBJ databases">
        <title>Description of Labrys sedimenti sp. nov., isolated from a diclofenac-degrading enrichment culture.</title>
        <authorList>
            <person name="Tancsics A."/>
            <person name="Csepanyi A."/>
        </authorList>
    </citation>
    <scope>NUCLEOTIDE SEQUENCE [LARGE SCALE GENOMIC DNA]</scope>
    <source>
        <strain evidence="2 3">LMG 23578</strain>
    </source>
</reference>
<protein>
    <submittedName>
        <fullName evidence="2">2,4'-dihydroxyacetophenone dioxygenase family protein</fullName>
    </submittedName>
</protein>
<comment type="caution">
    <text evidence="2">The sequence shown here is derived from an EMBL/GenBank/DDBJ whole genome shotgun (WGS) entry which is preliminary data.</text>
</comment>
<feature type="domain" description="ChrR-like cupin" evidence="1">
    <location>
        <begin position="35"/>
        <end position="135"/>
    </location>
</feature>
<dbReference type="Proteomes" id="UP001555786">
    <property type="component" value="Unassembled WGS sequence"/>
</dbReference>
<organism evidence="2 3">
    <name type="scientific">Labrys neptuniae</name>
    <dbReference type="NCBI Taxonomy" id="376174"/>
    <lineage>
        <taxon>Bacteria</taxon>
        <taxon>Pseudomonadati</taxon>
        <taxon>Pseudomonadota</taxon>
        <taxon>Alphaproteobacteria</taxon>
        <taxon>Hyphomicrobiales</taxon>
        <taxon>Xanthobacteraceae</taxon>
        <taxon>Labrys</taxon>
    </lineage>
</organism>
<dbReference type="InterPro" id="IPR011051">
    <property type="entry name" value="RmlC_Cupin_sf"/>
</dbReference>
<gene>
    <name evidence="2" type="ORF">ABXS05_12385</name>
</gene>
<dbReference type="EMBL" id="JBFNQD010000003">
    <property type="protein sequence ID" value="MEW9306341.1"/>
    <property type="molecule type" value="Genomic_DNA"/>
</dbReference>
<dbReference type="InterPro" id="IPR014710">
    <property type="entry name" value="RmlC-like_jellyroll"/>
</dbReference>
<keyword evidence="3" id="KW-1185">Reference proteome</keyword>
<dbReference type="Pfam" id="PF12973">
    <property type="entry name" value="Cupin_7"/>
    <property type="match status" value="1"/>
</dbReference>
<accession>A0ABV3PL21</accession>
<dbReference type="SUPFAM" id="SSF51182">
    <property type="entry name" value="RmlC-like cupins"/>
    <property type="match status" value="1"/>
</dbReference>
<keyword evidence="2" id="KW-0560">Oxidoreductase</keyword>
<sequence length="177" mass="20356">MTVPDRKLDQSRMPYQLPMPAEAATEIVVPHVLPDDERVWVPQMENVWFRPLCLHAGQGYWVNLLRVRKSGVLSRHRHPAPVHGHVLKGRWHYLEHDWVAETGSYVFEPPGETHTLVVPEDCEEMITLFHITGAMIYVDPWGKVTGFEDVFSKIDMCRAHYAANGLGADYVERFIRG</sequence>
<name>A0ABV3PL21_9HYPH</name>
<evidence type="ECO:0000259" key="1">
    <source>
        <dbReference type="Pfam" id="PF12973"/>
    </source>
</evidence>
<dbReference type="GO" id="GO:0051213">
    <property type="term" value="F:dioxygenase activity"/>
    <property type="evidence" value="ECO:0007669"/>
    <property type="project" value="UniProtKB-KW"/>
</dbReference>
<evidence type="ECO:0000313" key="2">
    <source>
        <dbReference type="EMBL" id="MEW9306341.1"/>
    </source>
</evidence>
<keyword evidence="2" id="KW-0223">Dioxygenase</keyword>
<dbReference type="InterPro" id="IPR025979">
    <property type="entry name" value="ChrR-like_cupin_dom"/>
</dbReference>
<dbReference type="Gene3D" id="2.60.120.10">
    <property type="entry name" value="Jelly Rolls"/>
    <property type="match status" value="1"/>
</dbReference>
<proteinExistence type="predicted"/>
<dbReference type="CDD" id="cd20302">
    <property type="entry name" value="cupin_DAD"/>
    <property type="match status" value="1"/>
</dbReference>
<dbReference type="RefSeq" id="WP_367624123.1">
    <property type="nucleotide sequence ID" value="NZ_JBFNQD010000003.1"/>
</dbReference>
<evidence type="ECO:0000313" key="3">
    <source>
        <dbReference type="Proteomes" id="UP001555786"/>
    </source>
</evidence>